<evidence type="ECO:0000313" key="4">
    <source>
        <dbReference type="EMBL" id="ORX52753.1"/>
    </source>
</evidence>
<dbReference type="Pfam" id="PF00169">
    <property type="entry name" value="PH"/>
    <property type="match status" value="1"/>
</dbReference>
<feature type="region of interest" description="Disordered" evidence="1">
    <location>
        <begin position="670"/>
        <end position="734"/>
    </location>
</feature>
<protein>
    <recommendedName>
        <fullName evidence="6">DH domain-containing protein</fullName>
    </recommendedName>
</protein>
<sequence>MSSPPARRIKSFGSTEDILAMLDHRSGNKKPSRSASLRRNGKTSLESFSSANSRDFKESDTSSSIEDLHRLYHYHLQPQPSSNNLLLITKAVSTVDIGEEEEYTAVPADKNPVSRLLESSSTASKACEALGRSLIHIVDSHTIQRSIDIFLASVHGTSFHAMPSQNPTQPLPRHRTSSTSTTQLQPLDEMDELKSATTPIFASAVLAKLDSWEIKLSSPPVTPLLPVPAMQPNTTEPALSSSRHARESHHSQHTKSPTDDISRFQSEATMTLPPSMIPSSSSSTSLEMDSARMVLEASVSIRRKNSIKELMQTEAKYMDDLRILVMHFFEIIKDTKCISSVEREAIVRNGADILAFQEEFSEALQMAHGYDFDQHELSETPDVRRIAQCFIEWGPRFDVYRDYCVGQDKAMGTYRYLLETNEAFSSLMERTHSFLRVSLGFGLSSKLAFDDYLITPFQRVFRYRLILQSITKTANEGSDESRELAIAQDVMHEIATKLNMAKTRMEAEKKTDLFLTRLQSDWTLPRRWHSTLGSCVLIGTLEVHYMQDGGKPKRYGCALFGTYMIIVKAKKSKHFYIPRHWFPLRKFDLMDIEDSEQSSMAHSWRLCNSDHVIEFGAMCEQEKQIWMTELHKAIHESKQQYASLNMDSQNKSDLIEQLFVSSFDKPDAKVDRLSPASNHSTLSLTSDQPLSSQPTLSRKLSTLTVDGSIGRSHRRRPSAKKTPSGNMATPGSNRMSKLFFMHGNQSMQRLHLPSTQNQSSMSIGSDFPSAHPLASPISDVGDTRPFSLDTACSTASHNESFMKRSQSSIIDFREFFQSNVAGKWSQRKYAQYQTKRMAVDAKFEDVSTTPILTARSQARQDGSFEQWRRRSTLVDEHAAAYTHASPASALTCGAQR</sequence>
<dbReference type="InterPro" id="IPR011993">
    <property type="entry name" value="PH-like_dom_sf"/>
</dbReference>
<accession>A0A1X2GGR4</accession>
<dbReference type="EMBL" id="MCGT01000017">
    <property type="protein sequence ID" value="ORX52753.1"/>
    <property type="molecule type" value="Genomic_DNA"/>
</dbReference>
<proteinExistence type="predicted"/>
<dbReference type="GO" id="GO:0005085">
    <property type="term" value="F:guanyl-nucleotide exchange factor activity"/>
    <property type="evidence" value="ECO:0007669"/>
    <property type="project" value="InterPro"/>
</dbReference>
<dbReference type="InterPro" id="IPR001849">
    <property type="entry name" value="PH_domain"/>
</dbReference>
<dbReference type="SMART" id="SM00233">
    <property type="entry name" value="PH"/>
    <property type="match status" value="1"/>
</dbReference>
<keyword evidence="5" id="KW-1185">Reference proteome</keyword>
<evidence type="ECO:0000259" key="2">
    <source>
        <dbReference type="PROSITE" id="PS50003"/>
    </source>
</evidence>
<feature type="compositionally biased region" description="Basic and acidic residues" evidence="1">
    <location>
        <begin position="244"/>
        <end position="261"/>
    </location>
</feature>
<dbReference type="STRING" id="101127.A0A1X2GGR4"/>
<dbReference type="InterPro" id="IPR035899">
    <property type="entry name" value="DBL_dom_sf"/>
</dbReference>
<feature type="compositionally biased region" description="Polar residues" evidence="1">
    <location>
        <begin position="721"/>
        <end position="734"/>
    </location>
</feature>
<feature type="region of interest" description="Disordered" evidence="1">
    <location>
        <begin position="160"/>
        <end position="183"/>
    </location>
</feature>
<dbReference type="SUPFAM" id="SSF48065">
    <property type="entry name" value="DBL homology domain (DH-domain)"/>
    <property type="match status" value="1"/>
</dbReference>
<feature type="compositionally biased region" description="Polar residues" evidence="1">
    <location>
        <begin position="675"/>
        <end position="705"/>
    </location>
</feature>
<feature type="region of interest" description="Disordered" evidence="1">
    <location>
        <begin position="222"/>
        <end position="261"/>
    </location>
</feature>
<evidence type="ECO:0000313" key="5">
    <source>
        <dbReference type="Proteomes" id="UP000242146"/>
    </source>
</evidence>
<evidence type="ECO:0008006" key="6">
    <source>
        <dbReference type="Google" id="ProtNLM"/>
    </source>
</evidence>
<feature type="domain" description="PH" evidence="2">
    <location>
        <begin position="534"/>
        <end position="635"/>
    </location>
</feature>
<evidence type="ECO:0000256" key="1">
    <source>
        <dbReference type="SAM" id="MobiDB-lite"/>
    </source>
</evidence>
<comment type="caution">
    <text evidence="4">The sequence shown here is derived from an EMBL/GenBank/DDBJ whole genome shotgun (WGS) entry which is preliminary data.</text>
</comment>
<dbReference type="PROSITE" id="PS50010">
    <property type="entry name" value="DH_2"/>
    <property type="match status" value="1"/>
</dbReference>
<dbReference type="PANTHER" id="PTHR45818:SF3">
    <property type="entry name" value="PROTEIN VAV"/>
    <property type="match status" value="1"/>
</dbReference>
<dbReference type="Gene3D" id="2.30.29.30">
    <property type="entry name" value="Pleckstrin-homology domain (PH domain)/Phosphotyrosine-binding domain (PTB)"/>
    <property type="match status" value="1"/>
</dbReference>
<name>A0A1X2GGR4_9FUNG</name>
<dbReference type="Pfam" id="PF00621">
    <property type="entry name" value="RhoGEF"/>
    <property type="match status" value="1"/>
</dbReference>
<dbReference type="CDD" id="cd00821">
    <property type="entry name" value="PH"/>
    <property type="match status" value="1"/>
</dbReference>
<dbReference type="GO" id="GO:0005737">
    <property type="term" value="C:cytoplasm"/>
    <property type="evidence" value="ECO:0007669"/>
    <property type="project" value="TreeGrafter"/>
</dbReference>
<evidence type="ECO:0000259" key="3">
    <source>
        <dbReference type="PROSITE" id="PS50010"/>
    </source>
</evidence>
<dbReference type="SUPFAM" id="SSF50729">
    <property type="entry name" value="PH domain-like"/>
    <property type="match status" value="1"/>
</dbReference>
<feature type="domain" description="DH" evidence="3">
    <location>
        <begin position="302"/>
        <end position="501"/>
    </location>
</feature>
<feature type="region of interest" description="Disordered" evidence="1">
    <location>
        <begin position="23"/>
        <end position="60"/>
    </location>
</feature>
<reference evidence="4 5" key="1">
    <citation type="submission" date="2016-07" db="EMBL/GenBank/DDBJ databases">
        <title>Pervasive Adenine N6-methylation of Active Genes in Fungi.</title>
        <authorList>
            <consortium name="DOE Joint Genome Institute"/>
            <person name="Mondo S.J."/>
            <person name="Dannebaum R.O."/>
            <person name="Kuo R.C."/>
            <person name="Labutti K."/>
            <person name="Haridas S."/>
            <person name="Kuo A."/>
            <person name="Salamov A."/>
            <person name="Ahrendt S.R."/>
            <person name="Lipzen A."/>
            <person name="Sullivan W."/>
            <person name="Andreopoulos W.B."/>
            <person name="Clum A."/>
            <person name="Lindquist E."/>
            <person name="Daum C."/>
            <person name="Ramamoorthy G.K."/>
            <person name="Gryganskyi A."/>
            <person name="Culley D."/>
            <person name="Magnuson J.K."/>
            <person name="James T.Y."/>
            <person name="O'Malley M.A."/>
            <person name="Stajich J.E."/>
            <person name="Spatafora J.W."/>
            <person name="Visel A."/>
            <person name="Grigoriev I.V."/>
        </authorList>
    </citation>
    <scope>NUCLEOTIDE SEQUENCE [LARGE SCALE GENOMIC DNA]</scope>
    <source>
        <strain evidence="4 5">NRRL 3301</strain>
    </source>
</reference>
<dbReference type="SMART" id="SM00325">
    <property type="entry name" value="RhoGEF"/>
    <property type="match status" value="1"/>
</dbReference>
<dbReference type="CDD" id="cd00160">
    <property type="entry name" value="RhoGEF"/>
    <property type="match status" value="1"/>
</dbReference>
<gene>
    <name evidence="4" type="ORF">DM01DRAFT_1374791</name>
</gene>
<organism evidence="4 5">
    <name type="scientific">Hesseltinella vesiculosa</name>
    <dbReference type="NCBI Taxonomy" id="101127"/>
    <lineage>
        <taxon>Eukaryota</taxon>
        <taxon>Fungi</taxon>
        <taxon>Fungi incertae sedis</taxon>
        <taxon>Mucoromycota</taxon>
        <taxon>Mucoromycotina</taxon>
        <taxon>Mucoromycetes</taxon>
        <taxon>Mucorales</taxon>
        <taxon>Cunninghamellaceae</taxon>
        <taxon>Hesseltinella</taxon>
    </lineage>
</organism>
<dbReference type="PANTHER" id="PTHR45818">
    <property type="entry name" value="PROTEIN VAV"/>
    <property type="match status" value="1"/>
</dbReference>
<dbReference type="OrthoDB" id="660555at2759"/>
<dbReference type="PROSITE" id="PS50003">
    <property type="entry name" value="PH_DOMAIN"/>
    <property type="match status" value="1"/>
</dbReference>
<feature type="compositionally biased region" description="Polar residues" evidence="1">
    <location>
        <begin position="33"/>
        <end position="53"/>
    </location>
</feature>
<dbReference type="AlphaFoldDB" id="A0A1X2GGR4"/>
<dbReference type="Proteomes" id="UP000242146">
    <property type="component" value="Unassembled WGS sequence"/>
</dbReference>
<dbReference type="Gene3D" id="1.20.900.10">
    <property type="entry name" value="Dbl homology (DH) domain"/>
    <property type="match status" value="1"/>
</dbReference>
<dbReference type="InterPro" id="IPR000219">
    <property type="entry name" value="DH_dom"/>
</dbReference>